<dbReference type="PROSITE" id="PS01180">
    <property type="entry name" value="CUB"/>
    <property type="match status" value="1"/>
</dbReference>
<name>A0A8S9XTJ0_APOLU</name>
<sequence>MVLVPRSSSTYIRIENVDIVQSPGCVNNSLQIKDIGTGIPFASGRRAISFGKKVYIGSDKRKEYEPNLIMGSKYPYATSIFCGVRQGVDYYASSGLVMIKFLSSSKETSKGFKITYSTAGCSRNFTDEQGRIKLSEQNKSCKMHVVSPNPNSTIALYFSELRTFNFDQQDVLKIYDGMDTSQESKLLVQIKRNLLVPAPVFSHSSSLTISITIGSRTGPVSLDLTYTTTTEGRGCGGNIFNYGGVFTSPLYPRNVRNFTTCRWDVAVPYGGAIELEFTTFDLGPKYTCQTDYLQIYDVDPATSTEVLRRTYCGGDIPAKYRGEKGRIAVRYVTSIHNGGTGFVARFMSRSTDPSWPALIGEHLIS</sequence>
<keyword evidence="2" id="KW-1015">Disulfide bond</keyword>
<accession>A0A8S9XTJ0</accession>
<dbReference type="PANTHER" id="PTHR24251:SF30">
    <property type="entry name" value="MEMBRANE FRIZZLED-RELATED PROTEIN"/>
    <property type="match status" value="1"/>
</dbReference>
<dbReference type="Gene3D" id="2.60.120.290">
    <property type="entry name" value="Spermadhesin, CUB domain"/>
    <property type="match status" value="3"/>
</dbReference>
<dbReference type="AlphaFoldDB" id="A0A8S9XTJ0"/>
<dbReference type="SMART" id="SM00042">
    <property type="entry name" value="CUB"/>
    <property type="match status" value="2"/>
</dbReference>
<protein>
    <recommendedName>
        <fullName evidence="4">CUB domain-containing protein</fullName>
    </recommendedName>
</protein>
<organism evidence="5 6">
    <name type="scientific">Apolygus lucorum</name>
    <name type="common">Small green plant bug</name>
    <name type="synonym">Lygocoris lucorum</name>
    <dbReference type="NCBI Taxonomy" id="248454"/>
    <lineage>
        <taxon>Eukaryota</taxon>
        <taxon>Metazoa</taxon>
        <taxon>Ecdysozoa</taxon>
        <taxon>Arthropoda</taxon>
        <taxon>Hexapoda</taxon>
        <taxon>Insecta</taxon>
        <taxon>Pterygota</taxon>
        <taxon>Neoptera</taxon>
        <taxon>Paraneoptera</taxon>
        <taxon>Hemiptera</taxon>
        <taxon>Heteroptera</taxon>
        <taxon>Panheteroptera</taxon>
        <taxon>Cimicomorpha</taxon>
        <taxon>Miridae</taxon>
        <taxon>Mirini</taxon>
        <taxon>Apolygus</taxon>
    </lineage>
</organism>
<evidence type="ECO:0000256" key="3">
    <source>
        <dbReference type="PROSITE-ProRule" id="PRU00059"/>
    </source>
</evidence>
<keyword evidence="6" id="KW-1185">Reference proteome</keyword>
<feature type="domain" description="CUB" evidence="4">
    <location>
        <begin position="235"/>
        <end position="349"/>
    </location>
</feature>
<evidence type="ECO:0000259" key="4">
    <source>
        <dbReference type="PROSITE" id="PS01180"/>
    </source>
</evidence>
<dbReference type="PANTHER" id="PTHR24251">
    <property type="entry name" value="OVOCHYMASE-RELATED"/>
    <property type="match status" value="1"/>
</dbReference>
<reference evidence="5" key="1">
    <citation type="journal article" date="2021" name="Mol. Ecol. Resour.">
        <title>Apolygus lucorum genome provides insights into omnivorousness and mesophyll feeding.</title>
        <authorList>
            <person name="Liu Y."/>
            <person name="Liu H."/>
            <person name="Wang H."/>
            <person name="Huang T."/>
            <person name="Liu B."/>
            <person name="Yang B."/>
            <person name="Yin L."/>
            <person name="Li B."/>
            <person name="Zhang Y."/>
            <person name="Zhang S."/>
            <person name="Jiang F."/>
            <person name="Zhang X."/>
            <person name="Ren Y."/>
            <person name="Wang B."/>
            <person name="Wang S."/>
            <person name="Lu Y."/>
            <person name="Wu K."/>
            <person name="Fan W."/>
            <person name="Wang G."/>
        </authorList>
    </citation>
    <scope>NUCLEOTIDE SEQUENCE</scope>
    <source>
        <strain evidence="5">12Hb</strain>
    </source>
</reference>
<evidence type="ECO:0000313" key="5">
    <source>
        <dbReference type="EMBL" id="KAF6211631.1"/>
    </source>
</evidence>
<dbReference type="CDD" id="cd00041">
    <property type="entry name" value="CUB"/>
    <property type="match status" value="1"/>
</dbReference>
<gene>
    <name evidence="5" type="ORF">GE061_012144</name>
</gene>
<proteinExistence type="predicted"/>
<comment type="caution">
    <text evidence="3">Lacks conserved residue(s) required for the propagation of feature annotation.</text>
</comment>
<dbReference type="Proteomes" id="UP000466442">
    <property type="component" value="Unassembled WGS sequence"/>
</dbReference>
<dbReference type="InterPro" id="IPR000859">
    <property type="entry name" value="CUB_dom"/>
</dbReference>
<dbReference type="OrthoDB" id="10009301at2759"/>
<evidence type="ECO:0000256" key="1">
    <source>
        <dbReference type="ARBA" id="ARBA00022737"/>
    </source>
</evidence>
<evidence type="ECO:0000313" key="6">
    <source>
        <dbReference type="Proteomes" id="UP000466442"/>
    </source>
</evidence>
<evidence type="ECO:0000256" key="2">
    <source>
        <dbReference type="ARBA" id="ARBA00023157"/>
    </source>
</evidence>
<dbReference type="EMBL" id="WIXP02000004">
    <property type="protein sequence ID" value="KAF6211631.1"/>
    <property type="molecule type" value="Genomic_DNA"/>
</dbReference>
<dbReference type="Pfam" id="PF00431">
    <property type="entry name" value="CUB"/>
    <property type="match status" value="1"/>
</dbReference>
<dbReference type="SUPFAM" id="SSF49854">
    <property type="entry name" value="Spermadhesin, CUB domain"/>
    <property type="match status" value="3"/>
</dbReference>
<dbReference type="InterPro" id="IPR035914">
    <property type="entry name" value="Sperma_CUB_dom_sf"/>
</dbReference>
<comment type="caution">
    <text evidence="5">The sequence shown here is derived from an EMBL/GenBank/DDBJ whole genome shotgun (WGS) entry which is preliminary data.</text>
</comment>
<dbReference type="FunFam" id="2.60.120.290:FF:000005">
    <property type="entry name" value="Procollagen C-endopeptidase enhancer 1"/>
    <property type="match status" value="1"/>
</dbReference>
<keyword evidence="1" id="KW-0677">Repeat</keyword>